<name>W4KGT9_HETIT</name>
<feature type="non-terminal residue" evidence="1">
    <location>
        <position position="1"/>
    </location>
</feature>
<reference evidence="1 2" key="1">
    <citation type="journal article" date="2012" name="New Phytol.">
        <title>Insight into trade-off between wood decay and parasitism from the genome of a fungal forest pathogen.</title>
        <authorList>
            <person name="Olson A."/>
            <person name="Aerts A."/>
            <person name="Asiegbu F."/>
            <person name="Belbahri L."/>
            <person name="Bouzid O."/>
            <person name="Broberg A."/>
            <person name="Canback B."/>
            <person name="Coutinho P.M."/>
            <person name="Cullen D."/>
            <person name="Dalman K."/>
            <person name="Deflorio G."/>
            <person name="van Diepen L.T."/>
            <person name="Dunand C."/>
            <person name="Duplessis S."/>
            <person name="Durling M."/>
            <person name="Gonthier P."/>
            <person name="Grimwood J."/>
            <person name="Fossdal C.G."/>
            <person name="Hansson D."/>
            <person name="Henrissat B."/>
            <person name="Hietala A."/>
            <person name="Himmelstrand K."/>
            <person name="Hoffmeister D."/>
            <person name="Hogberg N."/>
            <person name="James T.Y."/>
            <person name="Karlsson M."/>
            <person name="Kohler A."/>
            <person name="Kues U."/>
            <person name="Lee Y.H."/>
            <person name="Lin Y.C."/>
            <person name="Lind M."/>
            <person name="Lindquist E."/>
            <person name="Lombard V."/>
            <person name="Lucas S."/>
            <person name="Lunden K."/>
            <person name="Morin E."/>
            <person name="Murat C."/>
            <person name="Park J."/>
            <person name="Raffaello T."/>
            <person name="Rouze P."/>
            <person name="Salamov A."/>
            <person name="Schmutz J."/>
            <person name="Solheim H."/>
            <person name="Stahlberg J."/>
            <person name="Velez H."/>
            <person name="de Vries R.P."/>
            <person name="Wiebenga A."/>
            <person name="Woodward S."/>
            <person name="Yakovlev I."/>
            <person name="Garbelotto M."/>
            <person name="Martin F."/>
            <person name="Grigoriev I.V."/>
            <person name="Stenlid J."/>
        </authorList>
    </citation>
    <scope>NUCLEOTIDE SEQUENCE [LARGE SCALE GENOMIC DNA]</scope>
    <source>
        <strain evidence="1 2">TC 32-1</strain>
    </source>
</reference>
<dbReference type="Proteomes" id="UP000030671">
    <property type="component" value="Unassembled WGS sequence"/>
</dbReference>
<evidence type="ECO:0000313" key="2">
    <source>
        <dbReference type="Proteomes" id="UP000030671"/>
    </source>
</evidence>
<dbReference type="EMBL" id="KI925456">
    <property type="protein sequence ID" value="ETW84266.1"/>
    <property type="molecule type" value="Genomic_DNA"/>
</dbReference>
<keyword evidence="2" id="KW-1185">Reference proteome</keyword>
<dbReference type="AlphaFoldDB" id="W4KGT9"/>
<dbReference type="HOGENOM" id="CLU_2489358_0_0_1"/>
<gene>
    <name evidence="1" type="ORF">HETIRDRAFT_433171</name>
</gene>
<proteinExistence type="predicted"/>
<dbReference type="GeneID" id="20674655"/>
<dbReference type="RefSeq" id="XP_009543952.1">
    <property type="nucleotide sequence ID" value="XM_009545657.1"/>
</dbReference>
<evidence type="ECO:0000313" key="1">
    <source>
        <dbReference type="EMBL" id="ETW84266.1"/>
    </source>
</evidence>
<accession>W4KGT9</accession>
<sequence>RLLPFAELTHFAHQIFTLPVGSTALRRNEAARTDPNASRVVSLAVSYRFLTRNGRICISAQSRRSSPQYSEEIRRVYNIRLFTYVFE</sequence>
<dbReference type="KEGG" id="hir:HETIRDRAFT_433171"/>
<protein>
    <submittedName>
        <fullName evidence="1">Uncharacterized protein</fullName>
    </submittedName>
</protein>
<organism evidence="1 2">
    <name type="scientific">Heterobasidion irregulare (strain TC 32-1)</name>
    <dbReference type="NCBI Taxonomy" id="747525"/>
    <lineage>
        <taxon>Eukaryota</taxon>
        <taxon>Fungi</taxon>
        <taxon>Dikarya</taxon>
        <taxon>Basidiomycota</taxon>
        <taxon>Agaricomycotina</taxon>
        <taxon>Agaricomycetes</taxon>
        <taxon>Russulales</taxon>
        <taxon>Bondarzewiaceae</taxon>
        <taxon>Heterobasidion</taxon>
        <taxon>Heterobasidion annosum species complex</taxon>
    </lineage>
</organism>
<dbReference type="InParanoid" id="W4KGT9"/>